<dbReference type="STRING" id="104421.E2AA07"/>
<name>E2AA07_CAMFO</name>
<keyword evidence="4" id="KW-0805">Transcription regulation</keyword>
<sequence>MGQSDDVEDSTYSQHQDLCQKLNMDATAASEAWKSYETIRQNYTLEGDQLHWIGCALYVACRKSSTPTVGRTGANVEGNCVSLTRLLQLCNLPLIQFFTKSKSWADMANMPQDFRTKIQKLEANFSVSMVIFKKYQPIFTDIFKDPKEDISRPPRSRRHRAIPCTPTRVFEFCWTLFICIKGAIPDISDDLVNSYHLLLVCCDLIYSNALLSNRKDLLNPNFPGLPANFNDENYIPPQTANCIISLLCERHEAIAVEAKVIKEYCMKNYINKLFNERILRGDQSNFSGILEALNFDGNSKAVNKAYEQRVLSVGDFDERIFLADWRRVNLSNISNLDISGQDTSKHDQFAKNVILKGHDASENIGSPTQINIDDFHERLQMKREQHAGHIQYLAPPTPLTGRKYLRSKDMSNITPVTTATQSVIKLQALIAGQSTPSEGLLQMLSNCSQDVKSSVEAKVKQIGEQFCANYNNNVNDGSTSDFGKKRFVMGQTLFYKLLEMILNDEKRKKPNDDITNLLLNEVFIQCLFACCLEIVIYSYKSNDKIFPWILKALNLDAYYFYKVIEIIVRAEDQLSRDVVKHLNQIEEKILESLAWRSDSPLWQTIESLPDGVPSCEEVSLPGTLETVDPNTPGQPVLRRIALDRDRTHHDVQQSPISSASERFQSPIAASGIAKKRLFPETRVTGQSVLRVGQSVLSSNRGMLIDNQRILLVDQVAVSRTPGTQASNNSTIQAIQGTNRETTARPRRTGSVALFFRKFYNLACVRMQDLCNSLEISDTDKKKIWTIFEYSIKERTELMKDRHLDQILMCAIYVICKLVKMEKNSFTEIMRCYRLQPQAESHIYRSVLIKKITNDADSTASSNNERPEDNSNLVENITPPTPTNMAGTSQNFDGEERGDLIKFYNTVYVPQVKEYANKFGSARGNVMNLSLSPLPKGKAPANSPVRRVTSSIMTRTLDPKAISASPAPQLSYCFSRSPAKDLEAINKMMISVDAKKSVGKRLLSDDTDVEMTEGTSPKKTATFVARKLENIIGERRTQNQ</sequence>
<evidence type="ECO:0000256" key="7">
    <source>
        <dbReference type="ARBA" id="ARBA00023306"/>
    </source>
</evidence>
<evidence type="ECO:0000313" key="12">
    <source>
        <dbReference type="Proteomes" id="UP000000311"/>
    </source>
</evidence>
<evidence type="ECO:0000256" key="8">
    <source>
        <dbReference type="SAM" id="MobiDB-lite"/>
    </source>
</evidence>
<evidence type="ECO:0000256" key="1">
    <source>
        <dbReference type="ARBA" id="ARBA00004123"/>
    </source>
</evidence>
<dbReference type="FunFam" id="1.10.472.10:FF:000035">
    <property type="entry name" value="RB transcriptional corepressor-like 1"/>
    <property type="match status" value="1"/>
</dbReference>
<dbReference type="FunCoup" id="E2AA07">
    <property type="interactions" value="1661"/>
</dbReference>
<dbReference type="OMA" id="VYCQSTQ"/>
<gene>
    <name evidence="11" type="ORF">EAG_10057</name>
</gene>
<dbReference type="Proteomes" id="UP000000311">
    <property type="component" value="Unassembled WGS sequence"/>
</dbReference>
<dbReference type="GO" id="GO:0005634">
    <property type="term" value="C:nucleus"/>
    <property type="evidence" value="ECO:0007669"/>
    <property type="project" value="UniProtKB-SubCell"/>
</dbReference>
<feature type="compositionally biased region" description="Polar residues" evidence="8">
    <location>
        <begin position="882"/>
        <end position="891"/>
    </location>
</feature>
<dbReference type="SUPFAM" id="SSF47954">
    <property type="entry name" value="Cyclin-like"/>
    <property type="match status" value="2"/>
</dbReference>
<reference evidence="11 12" key="1">
    <citation type="journal article" date="2010" name="Science">
        <title>Genomic comparison of the ants Camponotus floridanus and Harpegnathos saltator.</title>
        <authorList>
            <person name="Bonasio R."/>
            <person name="Zhang G."/>
            <person name="Ye C."/>
            <person name="Mutti N.S."/>
            <person name="Fang X."/>
            <person name="Qin N."/>
            <person name="Donahue G."/>
            <person name="Yang P."/>
            <person name="Li Q."/>
            <person name="Li C."/>
            <person name="Zhang P."/>
            <person name="Huang Z."/>
            <person name="Berger S.L."/>
            <person name="Reinberg D."/>
            <person name="Wang J."/>
            <person name="Liebig J."/>
        </authorList>
    </citation>
    <scope>NUCLEOTIDE SEQUENCE [LARGE SCALE GENOMIC DNA]</scope>
    <source>
        <strain evidence="12">C129</strain>
    </source>
</reference>
<dbReference type="KEGG" id="cfo:105250043"/>
<dbReference type="Pfam" id="PF11934">
    <property type="entry name" value="DUF3452"/>
    <property type="match status" value="1"/>
</dbReference>
<dbReference type="GO" id="GO:0030154">
    <property type="term" value="P:cell differentiation"/>
    <property type="evidence" value="ECO:0007669"/>
    <property type="project" value="TreeGrafter"/>
</dbReference>
<protein>
    <submittedName>
        <fullName evidence="11">Retinoblastoma-like protein 1</fullName>
    </submittedName>
</protein>
<dbReference type="PANTHER" id="PTHR13742">
    <property type="entry name" value="RETINOBLASTOMA-ASSOCIATED PROTEIN RB -RELATED"/>
    <property type="match status" value="1"/>
</dbReference>
<dbReference type="Gene3D" id="1.10.472.10">
    <property type="entry name" value="Cyclin-like"/>
    <property type="match status" value="3"/>
</dbReference>
<keyword evidence="6" id="KW-0539">Nucleus</keyword>
<dbReference type="GO" id="GO:0005667">
    <property type="term" value="C:transcription regulator complex"/>
    <property type="evidence" value="ECO:0007669"/>
    <property type="project" value="TreeGrafter"/>
</dbReference>
<dbReference type="InterPro" id="IPR002719">
    <property type="entry name" value="RB_B"/>
</dbReference>
<dbReference type="InterPro" id="IPR028309">
    <property type="entry name" value="RB_fam"/>
</dbReference>
<dbReference type="InParanoid" id="E2AA07"/>
<dbReference type="InterPro" id="IPR036915">
    <property type="entry name" value="Cyclin-like_sf"/>
</dbReference>
<accession>E2AA07</accession>
<dbReference type="PANTHER" id="PTHR13742:SF17">
    <property type="entry name" value="RE32990P-RELATED"/>
    <property type="match status" value="1"/>
</dbReference>
<evidence type="ECO:0000259" key="10">
    <source>
        <dbReference type="SMART" id="SM01368"/>
    </source>
</evidence>
<evidence type="ECO:0000256" key="2">
    <source>
        <dbReference type="ARBA" id="ARBA00009475"/>
    </source>
</evidence>
<evidence type="ECO:0000256" key="5">
    <source>
        <dbReference type="ARBA" id="ARBA00023163"/>
    </source>
</evidence>
<dbReference type="SMART" id="SM01367">
    <property type="entry name" value="DUF3452"/>
    <property type="match status" value="1"/>
</dbReference>
<dbReference type="GO" id="GO:2000134">
    <property type="term" value="P:negative regulation of G1/S transition of mitotic cell cycle"/>
    <property type="evidence" value="ECO:0007669"/>
    <property type="project" value="TreeGrafter"/>
</dbReference>
<evidence type="ECO:0000256" key="6">
    <source>
        <dbReference type="ARBA" id="ARBA00023242"/>
    </source>
</evidence>
<dbReference type="Pfam" id="PF01857">
    <property type="entry name" value="RB_B"/>
    <property type="match status" value="1"/>
</dbReference>
<evidence type="ECO:0000256" key="3">
    <source>
        <dbReference type="ARBA" id="ARBA00022491"/>
    </source>
</evidence>
<dbReference type="EMBL" id="GL437990">
    <property type="protein sequence ID" value="EFN69736.1"/>
    <property type="molecule type" value="Genomic_DNA"/>
</dbReference>
<keyword evidence="3" id="KW-0678">Repressor</keyword>
<keyword evidence="12" id="KW-1185">Reference proteome</keyword>
<dbReference type="AlphaFoldDB" id="E2AA07"/>
<organism evidence="12">
    <name type="scientific">Camponotus floridanus</name>
    <name type="common">Florida carpenter ant</name>
    <dbReference type="NCBI Taxonomy" id="104421"/>
    <lineage>
        <taxon>Eukaryota</taxon>
        <taxon>Metazoa</taxon>
        <taxon>Ecdysozoa</taxon>
        <taxon>Arthropoda</taxon>
        <taxon>Hexapoda</taxon>
        <taxon>Insecta</taxon>
        <taxon>Pterygota</taxon>
        <taxon>Neoptera</taxon>
        <taxon>Endopterygota</taxon>
        <taxon>Hymenoptera</taxon>
        <taxon>Apocrita</taxon>
        <taxon>Aculeata</taxon>
        <taxon>Formicoidea</taxon>
        <taxon>Formicidae</taxon>
        <taxon>Formicinae</taxon>
        <taxon>Camponotus</taxon>
    </lineage>
</organism>
<comment type="subcellular location">
    <subcellularLocation>
        <location evidence="1">Nucleus</location>
    </subcellularLocation>
</comment>
<dbReference type="Pfam" id="PF01858">
    <property type="entry name" value="RB_A"/>
    <property type="match status" value="1"/>
</dbReference>
<evidence type="ECO:0000259" key="9">
    <source>
        <dbReference type="SMART" id="SM01367"/>
    </source>
</evidence>
<comment type="similarity">
    <text evidence="2">Belongs to the retinoblastoma protein (RB) family.</text>
</comment>
<dbReference type="GO" id="GO:0006357">
    <property type="term" value="P:regulation of transcription by RNA polymerase II"/>
    <property type="evidence" value="ECO:0007669"/>
    <property type="project" value="InterPro"/>
</dbReference>
<keyword evidence="5" id="KW-0804">Transcription</keyword>
<keyword evidence="7" id="KW-0131">Cell cycle</keyword>
<feature type="domain" description="Retinoblastoma-associated protein A-box" evidence="10">
    <location>
        <begin position="414"/>
        <end position="605"/>
    </location>
</feature>
<dbReference type="InterPro" id="IPR024599">
    <property type="entry name" value="RB_N"/>
</dbReference>
<dbReference type="GO" id="GO:0000785">
    <property type="term" value="C:chromatin"/>
    <property type="evidence" value="ECO:0007669"/>
    <property type="project" value="TreeGrafter"/>
</dbReference>
<dbReference type="Gene3D" id="1.10.472.140">
    <property type="match status" value="1"/>
</dbReference>
<proteinExistence type="inferred from homology"/>
<dbReference type="OrthoDB" id="844594at2759"/>
<dbReference type="SMART" id="SM01368">
    <property type="entry name" value="RB_A"/>
    <property type="match status" value="1"/>
</dbReference>
<dbReference type="GO" id="GO:0000977">
    <property type="term" value="F:RNA polymerase II transcription regulatory region sequence-specific DNA binding"/>
    <property type="evidence" value="ECO:0007669"/>
    <property type="project" value="TreeGrafter"/>
</dbReference>
<feature type="compositionally biased region" description="Polar residues" evidence="8">
    <location>
        <begin position="855"/>
        <end position="874"/>
    </location>
</feature>
<dbReference type="InterPro" id="IPR002720">
    <property type="entry name" value="RB_A"/>
</dbReference>
<feature type="region of interest" description="Disordered" evidence="8">
    <location>
        <begin position="855"/>
        <end position="891"/>
    </location>
</feature>
<evidence type="ECO:0000313" key="11">
    <source>
        <dbReference type="EMBL" id="EFN69736.1"/>
    </source>
</evidence>
<feature type="domain" description="Retinoblastoma-associated protein N-terminal" evidence="9">
    <location>
        <begin position="64"/>
        <end position="208"/>
    </location>
</feature>
<evidence type="ECO:0000256" key="4">
    <source>
        <dbReference type="ARBA" id="ARBA00023015"/>
    </source>
</evidence>